<name>A0A2D3I6H9_9VIRU</name>
<dbReference type="EMBL" id="MF768985">
    <property type="protein sequence ID" value="ATU84000.1"/>
    <property type="molecule type" value="Genomic_DNA"/>
</dbReference>
<organism evidence="1">
    <name type="scientific">White spot syndrome virus</name>
    <dbReference type="NCBI Taxonomy" id="342409"/>
    <lineage>
        <taxon>Viruses</taxon>
        <taxon>Viruses incertae sedis</taxon>
        <taxon>Naldaviricetes</taxon>
        <taxon>Nimaviridae</taxon>
        <taxon>Whispovirus</taxon>
    </lineage>
</organism>
<sequence length="70" mass="8290">MQRYGLWELSPISIWPWYQNFMAFLTIKCSAYLHIIRVFIRWNLTAIANQKNGIILFLEIGLANSLAFLR</sequence>
<accession>A0A2D3I6H9</accession>
<proteinExistence type="predicted"/>
<protein>
    <submittedName>
        <fullName evidence="1">ORF402</fullName>
    </submittedName>
</protein>
<evidence type="ECO:0000313" key="1">
    <source>
        <dbReference type="EMBL" id="ATU84000.1"/>
    </source>
</evidence>
<reference evidence="1" key="1">
    <citation type="journal article" date="2018" name="Aquaculture">
        <title>Complete genome sequence of a white spot syndrome virus associated with a disease incursion in Australia.</title>
        <authorList>
            <person name="Oakey J."/>
            <person name="Smith C.S."/>
        </authorList>
    </citation>
    <scope>NUCLEOTIDE SEQUENCE [LARGE SCALE GENOMIC DNA]</scope>
    <source>
        <strain evidence="1">WSSV-AU</strain>
    </source>
</reference>
<dbReference type="Proteomes" id="UP000267516">
    <property type="component" value="Segment"/>
</dbReference>